<dbReference type="Gene3D" id="3.40.50.1820">
    <property type="entry name" value="alpha/beta hydrolase"/>
    <property type="match status" value="1"/>
</dbReference>
<dbReference type="Proteomes" id="UP000050865">
    <property type="component" value="Unassembled WGS sequence"/>
</dbReference>
<gene>
    <name evidence="1" type="ORF">FC75_GL001625</name>
</gene>
<protein>
    <submittedName>
        <fullName evidence="1">Alpha beta hydrolase superfamily protein</fullName>
    </submittedName>
</protein>
<keyword evidence="1" id="KW-0378">Hydrolase</keyword>
<dbReference type="AlphaFoldDB" id="A0A0R2F6D3"/>
<evidence type="ECO:0000313" key="1">
    <source>
        <dbReference type="EMBL" id="KRN22987.1"/>
    </source>
</evidence>
<dbReference type="STRING" id="1423730.FC75_GL001625"/>
<reference evidence="1 2" key="1">
    <citation type="journal article" date="2015" name="Genome Announc.">
        <title>Expanding the biotechnology potential of lactobacilli through comparative genomics of 213 strains and associated genera.</title>
        <authorList>
            <person name="Sun Z."/>
            <person name="Harris H.M."/>
            <person name="McCann A."/>
            <person name="Guo C."/>
            <person name="Argimon S."/>
            <person name="Zhang W."/>
            <person name="Yang X."/>
            <person name="Jeffery I.B."/>
            <person name="Cooney J.C."/>
            <person name="Kagawa T.F."/>
            <person name="Liu W."/>
            <person name="Song Y."/>
            <person name="Salvetti E."/>
            <person name="Wrobel A."/>
            <person name="Rasinkangas P."/>
            <person name="Parkhill J."/>
            <person name="Rea M.C."/>
            <person name="O'Sullivan O."/>
            <person name="Ritari J."/>
            <person name="Douillard F.P."/>
            <person name="Paul Ross R."/>
            <person name="Yang R."/>
            <person name="Briner A.E."/>
            <person name="Felis G.E."/>
            <person name="de Vos W.M."/>
            <person name="Barrangou R."/>
            <person name="Klaenhammer T.R."/>
            <person name="Caufield P.W."/>
            <person name="Cui Y."/>
            <person name="Zhang H."/>
            <person name="O'Toole P.W."/>
        </authorList>
    </citation>
    <scope>NUCLEOTIDE SEQUENCE [LARGE SCALE GENOMIC DNA]</scope>
    <source>
        <strain evidence="1 2">DSM 22697</strain>
    </source>
</reference>
<dbReference type="PATRIC" id="fig|1423730.4.peg.1703"/>
<comment type="caution">
    <text evidence="1">The sequence shown here is derived from an EMBL/GenBank/DDBJ whole genome shotgun (WGS) entry which is preliminary data.</text>
</comment>
<evidence type="ECO:0000313" key="2">
    <source>
        <dbReference type="Proteomes" id="UP000050865"/>
    </source>
</evidence>
<dbReference type="GO" id="GO:0016787">
    <property type="term" value="F:hydrolase activity"/>
    <property type="evidence" value="ECO:0007669"/>
    <property type="project" value="UniProtKB-KW"/>
</dbReference>
<keyword evidence="2" id="KW-1185">Reference proteome</keyword>
<sequence>MIWLIVIGGGALIAFALDLYSLGHPDKQRKVAVADHIPTLFVPGYFGTRYTFGHMLRRLPVDKQVVAIVRRNGAVHLRGRLAFGPHVAVQVLFVDKQIRPQQQFAGLTNVIAALQQQAAFPAINLVSHSMGGITALLYTVSRPKVPVATLISLAAPYNDREVAKNGKIFNWPLGPAGPTQTAPIYDFFQAHAQDLPKTLRWLNVAGDLFNGSQHDGAVGVNSALAIRYLAQNRVARYAEVVIRGPRAAHSLLHENRLVDADVATFLWPLHETAG</sequence>
<accession>A0A0R2F6D3</accession>
<dbReference type="SUPFAM" id="SSF53474">
    <property type="entry name" value="alpha/beta-Hydrolases"/>
    <property type="match status" value="1"/>
</dbReference>
<dbReference type="Pfam" id="PF06028">
    <property type="entry name" value="DUF915"/>
    <property type="match status" value="1"/>
</dbReference>
<dbReference type="EMBL" id="AYZJ01000029">
    <property type="protein sequence ID" value="KRN22987.1"/>
    <property type="molecule type" value="Genomic_DNA"/>
</dbReference>
<proteinExistence type="predicted"/>
<name>A0A0R2F6D3_9LACO</name>
<organism evidence="1 2">
    <name type="scientific">Lacticaseibacillus camelliae DSM 22697 = JCM 13995</name>
    <dbReference type="NCBI Taxonomy" id="1423730"/>
    <lineage>
        <taxon>Bacteria</taxon>
        <taxon>Bacillati</taxon>
        <taxon>Bacillota</taxon>
        <taxon>Bacilli</taxon>
        <taxon>Lactobacillales</taxon>
        <taxon>Lactobacillaceae</taxon>
        <taxon>Lacticaseibacillus</taxon>
    </lineage>
</organism>
<dbReference type="InterPro" id="IPR029058">
    <property type="entry name" value="AB_hydrolase_fold"/>
</dbReference>
<dbReference type="InterPro" id="IPR010315">
    <property type="entry name" value="DUF915_hydro-like"/>
</dbReference>
<dbReference type="RefSeq" id="WP_054662388.1">
    <property type="nucleotide sequence ID" value="NZ_AYZJ01000029.1"/>
</dbReference>
<dbReference type="OrthoDB" id="503948at2"/>